<gene>
    <name evidence="1" type="ORF">SAMN05421743_108122</name>
</gene>
<dbReference type="Proteomes" id="UP000198584">
    <property type="component" value="Unassembled WGS sequence"/>
</dbReference>
<organism evidence="1 2">
    <name type="scientific">Thalassobacillus cyri</name>
    <dbReference type="NCBI Taxonomy" id="571932"/>
    <lineage>
        <taxon>Bacteria</taxon>
        <taxon>Bacillati</taxon>
        <taxon>Bacillota</taxon>
        <taxon>Bacilli</taxon>
        <taxon>Bacillales</taxon>
        <taxon>Bacillaceae</taxon>
        <taxon>Thalassobacillus</taxon>
    </lineage>
</organism>
<reference evidence="1 2" key="1">
    <citation type="submission" date="2016-10" db="EMBL/GenBank/DDBJ databases">
        <authorList>
            <person name="de Groot N.N."/>
        </authorList>
    </citation>
    <scope>NUCLEOTIDE SEQUENCE [LARGE SCALE GENOMIC DNA]</scope>
    <source>
        <strain evidence="1 2">CCM7597</strain>
    </source>
</reference>
<proteinExistence type="predicted"/>
<accession>A0A1H4E3R2</accession>
<sequence>MKLDIKPYHSMGPIKLGMSRKEVRETLNLKVTEFMKDEADENTTDAFDDLGINVYYKADDTCEMIEVSSSAIPMLKHKKLIGPPLKQVKEMLRSYDPYIYLVGDILISDRLGISLYTEDVEDDELPVEAVMLFEKGYDDELQELLAQLEEED</sequence>
<dbReference type="EMBL" id="FNQR01000008">
    <property type="protein sequence ID" value="SEA79546.1"/>
    <property type="molecule type" value="Genomic_DNA"/>
</dbReference>
<dbReference type="AlphaFoldDB" id="A0A1H4E3R2"/>
<evidence type="ECO:0000313" key="2">
    <source>
        <dbReference type="Proteomes" id="UP000198584"/>
    </source>
</evidence>
<dbReference type="RefSeq" id="WP_093045097.1">
    <property type="nucleotide sequence ID" value="NZ_FNQR01000008.1"/>
</dbReference>
<keyword evidence="2" id="KW-1185">Reference proteome</keyword>
<evidence type="ECO:0000313" key="1">
    <source>
        <dbReference type="EMBL" id="SEA79546.1"/>
    </source>
</evidence>
<protein>
    <submittedName>
        <fullName evidence="1">Uncharacterized protein</fullName>
    </submittedName>
</protein>
<name>A0A1H4E3R2_9BACI</name>